<evidence type="ECO:0000256" key="3">
    <source>
        <dbReference type="ARBA" id="ARBA00023002"/>
    </source>
</evidence>
<dbReference type="Gene3D" id="3.50.50.60">
    <property type="entry name" value="FAD/NAD(P)-binding domain"/>
    <property type="match status" value="1"/>
</dbReference>
<gene>
    <name evidence="5" type="ORF">OD750_000070</name>
</gene>
<name>A0A9X3YGL9_9GAMM</name>
<dbReference type="RefSeq" id="WP_263544825.1">
    <property type="nucleotide sequence ID" value="NZ_JAOVZO020000001.1"/>
</dbReference>
<evidence type="ECO:0000256" key="4">
    <source>
        <dbReference type="ARBA" id="ARBA00023033"/>
    </source>
</evidence>
<comment type="caution">
    <text evidence="5">The sequence shown here is derived from an EMBL/GenBank/DDBJ whole genome shotgun (WGS) entry which is preliminary data.</text>
</comment>
<dbReference type="AlphaFoldDB" id="A0A9X3YGL9"/>
<keyword evidence="6" id="KW-1185">Reference proteome</keyword>
<protein>
    <submittedName>
        <fullName evidence="5">Uncharacterized protein</fullName>
    </submittedName>
</protein>
<evidence type="ECO:0000256" key="1">
    <source>
        <dbReference type="ARBA" id="ARBA00022630"/>
    </source>
</evidence>
<dbReference type="GO" id="GO:0004497">
    <property type="term" value="F:monooxygenase activity"/>
    <property type="evidence" value="ECO:0007669"/>
    <property type="project" value="UniProtKB-KW"/>
</dbReference>
<organism evidence="5 6">
    <name type="scientific">Tahibacter soli</name>
    <dbReference type="NCBI Taxonomy" id="2983605"/>
    <lineage>
        <taxon>Bacteria</taxon>
        <taxon>Pseudomonadati</taxon>
        <taxon>Pseudomonadota</taxon>
        <taxon>Gammaproteobacteria</taxon>
        <taxon>Lysobacterales</taxon>
        <taxon>Rhodanobacteraceae</taxon>
        <taxon>Tahibacter</taxon>
    </lineage>
</organism>
<keyword evidence="4" id="KW-0503">Monooxygenase</keyword>
<evidence type="ECO:0000256" key="2">
    <source>
        <dbReference type="ARBA" id="ARBA00022827"/>
    </source>
</evidence>
<evidence type="ECO:0000313" key="5">
    <source>
        <dbReference type="EMBL" id="MDC8010936.1"/>
    </source>
</evidence>
<dbReference type="PANTHER" id="PTHR46972:SF1">
    <property type="entry name" value="FAD DEPENDENT OXIDOREDUCTASE DOMAIN-CONTAINING PROTEIN"/>
    <property type="match status" value="1"/>
</dbReference>
<keyword evidence="1" id="KW-0285">Flavoprotein</keyword>
<dbReference type="EMBL" id="JAOVZO020000001">
    <property type="protein sequence ID" value="MDC8010936.1"/>
    <property type="molecule type" value="Genomic_DNA"/>
</dbReference>
<dbReference type="Proteomes" id="UP001139971">
    <property type="component" value="Unassembled WGS sequence"/>
</dbReference>
<reference evidence="5" key="1">
    <citation type="submission" date="2023-02" db="EMBL/GenBank/DDBJ databases">
        <title>Tahibacter soli sp. nov. isolated from soil.</title>
        <authorList>
            <person name="Baek J.H."/>
            <person name="Lee J.K."/>
            <person name="Choi D.G."/>
            <person name="Jeon C.O."/>
        </authorList>
    </citation>
    <scope>NUCLEOTIDE SEQUENCE</scope>
    <source>
        <strain evidence="5">BL</strain>
    </source>
</reference>
<accession>A0A9X3YGL9</accession>
<dbReference type="PANTHER" id="PTHR46972">
    <property type="entry name" value="MONOOXYGENASE ASQM-RELATED"/>
    <property type="match status" value="1"/>
</dbReference>
<dbReference type="InterPro" id="IPR036188">
    <property type="entry name" value="FAD/NAD-bd_sf"/>
</dbReference>
<keyword evidence="2" id="KW-0274">FAD</keyword>
<keyword evidence="3" id="KW-0560">Oxidoreductase</keyword>
<evidence type="ECO:0000313" key="6">
    <source>
        <dbReference type="Proteomes" id="UP001139971"/>
    </source>
</evidence>
<sequence length="92" mass="10091">MSAEGDGKALIAQRNGNAHIHGYAIFRVPADWIGKRFDFASPTAMRQALLQEFHGYADEIRDLFRAANDSFAERPIYALPRVTAGRTGAASP</sequence>
<proteinExistence type="predicted"/>